<sequence>SYKVNYMSETPANKSQGGSNQKGGNIILPLALIDKCIGNRIYVVMKGDKEFSGVLRGFDEYVNMVLDDVQEYGFKADEEDISGGNKKLKRVMVNRLETILLSGNNVAMLVPGGDPDSFNFS</sequence>
<evidence type="ECO:0007829" key="14">
    <source>
        <dbReference type="PDB" id="3PGG"/>
    </source>
</evidence>
<keyword evidence="14" id="KW-0002">3D-structure</keyword>
<dbReference type="Gene3D" id="2.30.30.100">
    <property type="match status" value="1"/>
</dbReference>
<dbReference type="InterPro" id="IPR033871">
    <property type="entry name" value="LSm5"/>
</dbReference>
<keyword evidence="4 9" id="KW-0747">Spliceosome</keyword>
<protein>
    <recommendedName>
        <fullName evidence="9">U6 snRNA-associated Sm-like protein LSm5</fullName>
    </recommendedName>
</protein>
<dbReference type="InParanoid" id="Q5CXX3"/>
<feature type="region of interest" description="Disordered" evidence="10">
    <location>
        <begin position="1"/>
        <end position="20"/>
    </location>
</feature>
<evidence type="ECO:0000259" key="11">
    <source>
        <dbReference type="PROSITE" id="PS52002"/>
    </source>
</evidence>
<dbReference type="GO" id="GO:0046540">
    <property type="term" value="C:U4/U6 x U5 tri-snRNP complex"/>
    <property type="evidence" value="ECO:0007669"/>
    <property type="project" value="TreeGrafter"/>
</dbReference>
<dbReference type="SUPFAM" id="SSF50182">
    <property type="entry name" value="Sm-like ribonucleoproteins"/>
    <property type="match status" value="1"/>
</dbReference>
<keyword evidence="13" id="KW-1185">Reference proteome</keyword>
<dbReference type="SMART" id="SM00651">
    <property type="entry name" value="Sm"/>
    <property type="match status" value="1"/>
</dbReference>
<organism evidence="12 13">
    <name type="scientific">Cryptosporidium parvum (strain Iowa II)</name>
    <dbReference type="NCBI Taxonomy" id="353152"/>
    <lineage>
        <taxon>Eukaryota</taxon>
        <taxon>Sar</taxon>
        <taxon>Alveolata</taxon>
        <taxon>Apicomplexa</taxon>
        <taxon>Conoidasida</taxon>
        <taxon>Coccidia</taxon>
        <taxon>Eucoccidiorida</taxon>
        <taxon>Eimeriorina</taxon>
        <taxon>Cryptosporidiidae</taxon>
        <taxon>Cryptosporidium</taxon>
    </lineage>
</organism>
<dbReference type="PROSITE" id="PS52002">
    <property type="entry name" value="SM"/>
    <property type="match status" value="1"/>
</dbReference>
<keyword evidence="7 9" id="KW-0539">Nucleus</keyword>
<dbReference type="PANTHER" id="PTHR20971">
    <property type="entry name" value="U6 SNRNA-ASSOCIATED PROTEIN"/>
    <property type="match status" value="1"/>
</dbReference>
<dbReference type="STRING" id="353152.Q5CXX3"/>
<evidence type="ECO:0000256" key="5">
    <source>
        <dbReference type="ARBA" id="ARBA00022884"/>
    </source>
</evidence>
<feature type="compositionally biased region" description="Polar residues" evidence="10">
    <location>
        <begin position="7"/>
        <end position="20"/>
    </location>
</feature>
<comment type="subunit">
    <text evidence="9">LSm subunits form a heteromer with a doughnut shape.</text>
</comment>
<keyword evidence="5 9" id="KW-0694">RNA-binding</keyword>
<feature type="domain" description="Sm" evidence="11">
    <location>
        <begin position="28"/>
        <end position="115"/>
    </location>
</feature>
<evidence type="ECO:0000256" key="2">
    <source>
        <dbReference type="ARBA" id="ARBA00006850"/>
    </source>
</evidence>
<dbReference type="CDD" id="cd01732">
    <property type="entry name" value="LSm5"/>
    <property type="match status" value="1"/>
</dbReference>
<proteinExistence type="evidence at protein level"/>
<evidence type="ECO:0000256" key="9">
    <source>
        <dbReference type="RuleBase" id="RU365055"/>
    </source>
</evidence>
<dbReference type="Proteomes" id="UP000006726">
    <property type="component" value="Chromosome 7"/>
</dbReference>
<evidence type="ECO:0000256" key="10">
    <source>
        <dbReference type="SAM" id="MobiDB-lite"/>
    </source>
</evidence>
<comment type="caution">
    <text evidence="12">The sequence shown here is derived from an EMBL/GenBank/DDBJ whole genome shotgun (WGS) entry which is preliminary data.</text>
</comment>
<dbReference type="GO" id="GO:0000398">
    <property type="term" value="P:mRNA splicing, via spliceosome"/>
    <property type="evidence" value="ECO:0007669"/>
    <property type="project" value="TreeGrafter"/>
</dbReference>
<dbReference type="GO" id="GO:0003723">
    <property type="term" value="F:RNA binding"/>
    <property type="evidence" value="ECO:0007669"/>
    <property type="project" value="UniProtKB-KW"/>
</dbReference>
<dbReference type="FunCoup" id="Q5CXX3">
    <property type="interactions" value="343"/>
</dbReference>
<dbReference type="OrthoDB" id="429711at2759"/>
<dbReference type="KEGG" id="cpv:cgd7_4580"/>
<dbReference type="AlphaFoldDB" id="Q5CXX3"/>
<dbReference type="PANTHER" id="PTHR20971:SF0">
    <property type="entry name" value="U6 SNRNA-ASSOCIATED SM-LIKE PROTEIN LSM5"/>
    <property type="match status" value="1"/>
</dbReference>
<name>Q5CXX3_CRYPI</name>
<dbReference type="InterPro" id="IPR047575">
    <property type="entry name" value="Sm"/>
</dbReference>
<comment type="subcellular location">
    <subcellularLocation>
        <location evidence="1 9">Nucleus</location>
    </subcellularLocation>
</comment>
<keyword evidence="8 9" id="KW-0687">Ribonucleoprotein</keyword>
<dbReference type="InterPro" id="IPR010920">
    <property type="entry name" value="LSM_dom_sf"/>
</dbReference>
<dbReference type="EvolutionaryTrace" id="Q5CXX3"/>
<keyword evidence="3 9" id="KW-0507">mRNA processing</keyword>
<dbReference type="OMA" id="YETTPQG"/>
<evidence type="ECO:0000256" key="6">
    <source>
        <dbReference type="ARBA" id="ARBA00023187"/>
    </source>
</evidence>
<evidence type="ECO:0000256" key="8">
    <source>
        <dbReference type="ARBA" id="ARBA00023274"/>
    </source>
</evidence>
<comment type="similarity">
    <text evidence="2 9">Belongs to the snRNP Sm proteins family.</text>
</comment>
<accession>Q5CXX3</accession>
<feature type="non-terminal residue" evidence="12">
    <location>
        <position position="1"/>
    </location>
</feature>
<dbReference type="GO" id="GO:0005688">
    <property type="term" value="C:U6 snRNP"/>
    <property type="evidence" value="ECO:0007669"/>
    <property type="project" value="TreeGrafter"/>
</dbReference>
<dbReference type="GO" id="GO:0005681">
    <property type="term" value="C:spliceosomal complex"/>
    <property type="evidence" value="ECO:0007669"/>
    <property type="project" value="UniProtKB-KW"/>
</dbReference>
<gene>
    <name evidence="9" type="primary">LSM5</name>
    <name evidence="12" type="ORF">cgd7_4580</name>
</gene>
<evidence type="ECO:0000256" key="4">
    <source>
        <dbReference type="ARBA" id="ARBA00022728"/>
    </source>
</evidence>
<dbReference type="EMBL" id="AAEE01000001">
    <property type="protein sequence ID" value="EAK90645.1"/>
    <property type="molecule type" value="Genomic_DNA"/>
</dbReference>
<comment type="function">
    <text evidence="9">Plays a role in U6 snRNP assembly and function. Binds to the 3' end of U6 snRNA.</text>
</comment>
<dbReference type="PDB" id="3PGG">
    <property type="method" value="X-ray"/>
    <property type="resolution" value="2.14 A"/>
    <property type="chains" value="A/B=1-121"/>
</dbReference>
<dbReference type="GO" id="GO:1990726">
    <property type="term" value="C:Lsm1-7-Pat1 complex"/>
    <property type="evidence" value="ECO:0007669"/>
    <property type="project" value="TreeGrafter"/>
</dbReference>
<evidence type="ECO:0000256" key="1">
    <source>
        <dbReference type="ARBA" id="ARBA00004123"/>
    </source>
</evidence>
<reference evidence="14" key="2">
    <citation type="journal article" date="2007" name="Mol. Biochem. Parasitol.">
        <title>Genome-scale protein expression and structural biology of Plasmodium falciparum and related Apicomplexan organisms.</title>
        <authorList>
            <person name="Vedadi M."/>
            <person name="Lew J."/>
            <person name="Artz J."/>
            <person name="Amani M."/>
            <person name="Zhao Y."/>
            <person name="Dong A."/>
            <person name="Wasney G.A."/>
            <person name="Gao M."/>
            <person name="Hills T."/>
            <person name="Brokx S."/>
            <person name="Qiu W."/>
            <person name="Sharma S."/>
            <person name="Diassiti A."/>
            <person name="Alam Z."/>
            <person name="Melone M."/>
            <person name="Mulichak A."/>
            <person name="Wernimont A."/>
            <person name="Bray J."/>
            <person name="Loppnau P."/>
            <person name="Plotnikova O."/>
            <person name="Newberry K."/>
            <person name="Sundararajan E."/>
            <person name="Houston S."/>
            <person name="Walker J."/>
            <person name="Tempel W."/>
            <person name="Bochkarev A."/>
            <person name="Kozieradzki I."/>
            <person name="Edwards A."/>
            <person name="Arrowsmith C."/>
            <person name="Roos D."/>
            <person name="Kain K."/>
            <person name="Hui R."/>
        </authorList>
    </citation>
    <scope>X-RAY CRYSTALLOGRAPHY (2.14 ANGSTROMS)</scope>
</reference>
<evidence type="ECO:0000256" key="7">
    <source>
        <dbReference type="ARBA" id="ARBA00023242"/>
    </source>
</evidence>
<evidence type="ECO:0000256" key="3">
    <source>
        <dbReference type="ARBA" id="ARBA00022664"/>
    </source>
</evidence>
<dbReference type="GeneID" id="3371948"/>
<dbReference type="RefSeq" id="XP_628607.1">
    <property type="nucleotide sequence ID" value="XM_628605.1"/>
</dbReference>
<keyword evidence="6 9" id="KW-0508">mRNA splicing</keyword>
<evidence type="ECO:0000313" key="12">
    <source>
        <dbReference type="EMBL" id="EAK90645.1"/>
    </source>
</evidence>
<dbReference type="Pfam" id="PF01423">
    <property type="entry name" value="LSM"/>
    <property type="match status" value="1"/>
</dbReference>
<dbReference type="PDBsum" id="3PGG"/>
<dbReference type="InterPro" id="IPR001163">
    <property type="entry name" value="Sm_dom_euk/arc"/>
</dbReference>
<dbReference type="SMR" id="Q5CXX3"/>
<evidence type="ECO:0000313" key="13">
    <source>
        <dbReference type="Proteomes" id="UP000006726"/>
    </source>
</evidence>
<reference evidence="12 13" key="1">
    <citation type="journal article" date="2004" name="Science">
        <title>Complete genome sequence of the apicomplexan, Cryptosporidium parvum.</title>
        <authorList>
            <person name="Abrahamsen M.S."/>
            <person name="Templeton T.J."/>
            <person name="Enomoto S."/>
            <person name="Abrahante J.E."/>
            <person name="Zhu G."/>
            <person name="Lancto C.A."/>
            <person name="Deng M."/>
            <person name="Liu C."/>
            <person name="Widmer G."/>
            <person name="Tzipori S."/>
            <person name="Buck G.A."/>
            <person name="Xu P."/>
            <person name="Bankier A.T."/>
            <person name="Dear P.H."/>
            <person name="Konfortov B.A."/>
            <person name="Spriggs H.F."/>
            <person name="Iyer L."/>
            <person name="Anantharaman V."/>
            <person name="Aravind L."/>
            <person name="Kapur V."/>
        </authorList>
    </citation>
    <scope>NUCLEOTIDE SEQUENCE [LARGE SCALE GENOMIC DNA]</scope>
    <source>
        <strain evidence="13">Iowa II</strain>
    </source>
</reference>